<keyword evidence="4" id="KW-1003">Cell membrane</keyword>
<reference evidence="9 10" key="1">
    <citation type="submission" date="2020-04" db="EMBL/GenBank/DDBJ databases">
        <title>Salinimonas sp. HHU 13199.</title>
        <authorList>
            <person name="Cui X."/>
            <person name="Zhang D."/>
        </authorList>
    </citation>
    <scope>NUCLEOTIDE SEQUENCE [LARGE SCALE GENOMIC DNA]</scope>
    <source>
        <strain evidence="9 10">HHU 13199</strain>
    </source>
</reference>
<keyword evidence="3" id="KW-0813">Transport</keyword>
<evidence type="ECO:0000256" key="8">
    <source>
        <dbReference type="SAM" id="Phobius"/>
    </source>
</evidence>
<dbReference type="InterPro" id="IPR007208">
    <property type="entry name" value="MrpF/PhaF-like"/>
</dbReference>
<evidence type="ECO:0000256" key="5">
    <source>
        <dbReference type="ARBA" id="ARBA00022692"/>
    </source>
</evidence>
<dbReference type="PANTHER" id="PTHR34702">
    <property type="entry name" value="NA(+)/H(+) ANTIPORTER SUBUNIT F1"/>
    <property type="match status" value="1"/>
</dbReference>
<feature type="transmembrane region" description="Helical" evidence="8">
    <location>
        <begin position="59"/>
        <end position="81"/>
    </location>
</feature>
<accession>A0ABR8LTU9</accession>
<comment type="caution">
    <text evidence="9">The sequence shown here is derived from an EMBL/GenBank/DDBJ whole genome shotgun (WGS) entry which is preliminary data.</text>
</comment>
<gene>
    <name evidence="9" type="ORF">HHX48_16780</name>
</gene>
<feature type="transmembrane region" description="Helical" evidence="8">
    <location>
        <begin position="33"/>
        <end position="52"/>
    </location>
</feature>
<dbReference type="RefSeq" id="WP_191026483.1">
    <property type="nucleotide sequence ID" value="NZ_JABBXD010000013.1"/>
</dbReference>
<dbReference type="PANTHER" id="PTHR34702:SF1">
    <property type="entry name" value="NA(+)_H(+) ANTIPORTER SUBUNIT F"/>
    <property type="match status" value="1"/>
</dbReference>
<dbReference type="Pfam" id="PF04066">
    <property type="entry name" value="MrpF_PhaF"/>
    <property type="match status" value="1"/>
</dbReference>
<comment type="similarity">
    <text evidence="2">Belongs to the CPA3 antiporters (TC 2.A.63) subunit F family.</text>
</comment>
<dbReference type="Proteomes" id="UP000624419">
    <property type="component" value="Unassembled WGS sequence"/>
</dbReference>
<keyword evidence="10" id="KW-1185">Reference proteome</keyword>
<comment type="subcellular location">
    <subcellularLocation>
        <location evidence="1">Cell membrane</location>
        <topology evidence="1">Multi-pass membrane protein</topology>
    </subcellularLocation>
</comment>
<keyword evidence="6 8" id="KW-1133">Transmembrane helix</keyword>
<sequence>MTPLYLGAGIAFLVTMAMALARAFLGPTVFDRILAVNMFGTKAVLLVALIAFFSGREDLLDIALLYSLLNFIGVVAALRLVERGHFFAATEREEDKEN</sequence>
<evidence type="ECO:0000256" key="1">
    <source>
        <dbReference type="ARBA" id="ARBA00004651"/>
    </source>
</evidence>
<name>A0ABR8LTU9_9ALTE</name>
<proteinExistence type="inferred from homology"/>
<organism evidence="9 10">
    <name type="scientific">Salinimonas profundi</name>
    <dbReference type="NCBI Taxonomy" id="2729140"/>
    <lineage>
        <taxon>Bacteria</taxon>
        <taxon>Pseudomonadati</taxon>
        <taxon>Pseudomonadota</taxon>
        <taxon>Gammaproteobacteria</taxon>
        <taxon>Alteromonadales</taxon>
        <taxon>Alteromonadaceae</taxon>
        <taxon>Alteromonas/Salinimonas group</taxon>
        <taxon>Salinimonas</taxon>
    </lineage>
</organism>
<evidence type="ECO:0000256" key="6">
    <source>
        <dbReference type="ARBA" id="ARBA00022989"/>
    </source>
</evidence>
<dbReference type="EMBL" id="JABBXD010000013">
    <property type="protein sequence ID" value="MBD3587394.1"/>
    <property type="molecule type" value="Genomic_DNA"/>
</dbReference>
<evidence type="ECO:0000256" key="3">
    <source>
        <dbReference type="ARBA" id="ARBA00022448"/>
    </source>
</evidence>
<evidence type="ECO:0000256" key="4">
    <source>
        <dbReference type="ARBA" id="ARBA00022475"/>
    </source>
</evidence>
<evidence type="ECO:0000313" key="9">
    <source>
        <dbReference type="EMBL" id="MBD3587394.1"/>
    </source>
</evidence>
<keyword evidence="5 8" id="KW-0812">Transmembrane</keyword>
<keyword evidence="7 8" id="KW-0472">Membrane</keyword>
<evidence type="ECO:0000256" key="7">
    <source>
        <dbReference type="ARBA" id="ARBA00023136"/>
    </source>
</evidence>
<evidence type="ECO:0000256" key="2">
    <source>
        <dbReference type="ARBA" id="ARBA00009212"/>
    </source>
</evidence>
<evidence type="ECO:0000313" key="10">
    <source>
        <dbReference type="Proteomes" id="UP000624419"/>
    </source>
</evidence>
<protein>
    <submittedName>
        <fullName evidence="9">PH regulation protein F</fullName>
    </submittedName>
</protein>